<dbReference type="Pfam" id="PF07176">
    <property type="entry name" value="DUF1400"/>
    <property type="match status" value="1"/>
</dbReference>
<reference evidence="6 7" key="1">
    <citation type="submission" date="2015-09" db="EMBL/GenBank/DDBJ databases">
        <title>Identification and resolution of microdiversity through metagenomic sequencing of parallel consortia.</title>
        <authorList>
            <person name="Nelson W.C."/>
            <person name="Romine M.F."/>
            <person name="Lindemann S.R."/>
        </authorList>
    </citation>
    <scope>NUCLEOTIDE SEQUENCE [LARGE SCALE GENOMIC DNA]</scope>
    <source>
        <strain evidence="6">Ana</strain>
    </source>
</reference>
<evidence type="ECO:0000256" key="4">
    <source>
        <dbReference type="SAM" id="MobiDB-lite"/>
    </source>
</evidence>
<dbReference type="GO" id="GO:0016042">
    <property type="term" value="P:lipid catabolic process"/>
    <property type="evidence" value="ECO:0007669"/>
    <property type="project" value="UniProtKB-KW"/>
</dbReference>
<protein>
    <submittedName>
        <fullName evidence="6">Putative dienelactone hydrolase</fullName>
    </submittedName>
</protein>
<dbReference type="Proteomes" id="UP000050465">
    <property type="component" value="Unassembled WGS sequence"/>
</dbReference>
<organism evidence="6 7">
    <name type="scientific">Phormidesmis priestleyi Ana</name>
    <dbReference type="NCBI Taxonomy" id="1666911"/>
    <lineage>
        <taxon>Bacteria</taxon>
        <taxon>Bacillati</taxon>
        <taxon>Cyanobacteriota</taxon>
        <taxon>Cyanophyceae</taxon>
        <taxon>Leptolyngbyales</taxon>
        <taxon>Leptolyngbyaceae</taxon>
        <taxon>Phormidesmis</taxon>
    </lineage>
</organism>
<dbReference type="Pfam" id="PF03403">
    <property type="entry name" value="PAF-AH_p_II"/>
    <property type="match status" value="1"/>
</dbReference>
<dbReference type="PATRIC" id="fig|1666911.3.peg.4936"/>
<gene>
    <name evidence="6" type="ORF">HLUCCA11_06715</name>
</gene>
<proteinExistence type="predicted"/>
<dbReference type="InterPro" id="IPR010802">
    <property type="entry name" value="DUF1400"/>
</dbReference>
<dbReference type="SUPFAM" id="SSF53474">
    <property type="entry name" value="alpha/beta-Hydrolases"/>
    <property type="match status" value="1"/>
</dbReference>
<evidence type="ECO:0000313" key="7">
    <source>
        <dbReference type="Proteomes" id="UP000050465"/>
    </source>
</evidence>
<sequence>MKFLHNHKRGRWGLSLAQSTIAAPLLWSISLLSPLAWPTYAAEQIIFSAGAFERSVSVDALEAYVKEGYVAEDLAPLLRLIEPDIQEQMRELLSQRLDVNVTTVAQMVYSPQGEFLLGRAGEVFRTGARLSGKQGLSGAAILAAADPEEGLTALNVIRQFPTRVLRVDIQQGEAITRQAARAFEQSSLALSLVNQLSFEKASEPLAEGISAADLNGLVTSPGRFQVKRATIKIGILGPPVDVYIPELQGGLLRNGIAQSANHQTSEKYPIVVISHGVGSSRLSYSYLAQFLAQHGFAVVNLEHPGSNEAQIDNFIDGVTGNLVPDEEFINRPQLISQTLRYLEARAQSTTASSGSINASLSSFDFNNVGVIGQSFGGYTALAVAGAPLNLDSLRKACPPDFTVDISLLLQCQATAIGEAGQANINFQDPRIKAVFAINPITDAVFGADSLSQINVPVFIMASSADTVAPALPEQIRPFTWLTTPNRYLLVLEGATHFSTIGPTGNETFDLPPQIIGPVPEVAREYTQAMSLAFMNLYLKGESQYQPILTSAFTTRFSRPEMPLSILSNLTEQQLQAQLRATAKADQQLQLAIEAIGTTVVETAGETVGETENAPLQGQLPPASLLP</sequence>
<keyword evidence="2" id="KW-0442">Lipid degradation</keyword>
<name>A0A0N8KND3_9CYAN</name>
<dbReference type="EMBL" id="LJZR01000007">
    <property type="protein sequence ID" value="KPQ36218.1"/>
    <property type="molecule type" value="Genomic_DNA"/>
</dbReference>
<comment type="caution">
    <text evidence="6">The sequence shown here is derived from an EMBL/GenBank/DDBJ whole genome shotgun (WGS) entry which is preliminary data.</text>
</comment>
<dbReference type="AlphaFoldDB" id="A0A0N8KND3"/>
<evidence type="ECO:0000313" key="6">
    <source>
        <dbReference type="EMBL" id="KPQ36218.1"/>
    </source>
</evidence>
<evidence type="ECO:0000256" key="3">
    <source>
        <dbReference type="ARBA" id="ARBA00023098"/>
    </source>
</evidence>
<dbReference type="STRING" id="1666911.HLUCCA11_06715"/>
<evidence type="ECO:0000259" key="5">
    <source>
        <dbReference type="Pfam" id="PF07176"/>
    </source>
</evidence>
<feature type="domain" description="DUF1400" evidence="5">
    <location>
        <begin position="41"/>
        <end position="168"/>
    </location>
</feature>
<dbReference type="InterPro" id="IPR029058">
    <property type="entry name" value="AB_hydrolase_fold"/>
</dbReference>
<feature type="region of interest" description="Disordered" evidence="4">
    <location>
        <begin position="606"/>
        <end position="626"/>
    </location>
</feature>
<evidence type="ECO:0000256" key="1">
    <source>
        <dbReference type="ARBA" id="ARBA00022801"/>
    </source>
</evidence>
<evidence type="ECO:0000256" key="2">
    <source>
        <dbReference type="ARBA" id="ARBA00022963"/>
    </source>
</evidence>
<dbReference type="Gene3D" id="3.40.50.1820">
    <property type="entry name" value="alpha/beta hydrolase"/>
    <property type="match status" value="1"/>
</dbReference>
<accession>A0A0N8KND3</accession>
<keyword evidence="1 6" id="KW-0378">Hydrolase</keyword>
<dbReference type="PANTHER" id="PTHR10272:SF13">
    <property type="entry name" value="POLY(ETHYLENE TEREPHTHALATE) HYDROLASE"/>
    <property type="match status" value="1"/>
</dbReference>
<dbReference type="PANTHER" id="PTHR10272">
    <property type="entry name" value="PLATELET-ACTIVATING FACTOR ACETYLHYDROLASE"/>
    <property type="match status" value="1"/>
</dbReference>
<dbReference type="GO" id="GO:0003847">
    <property type="term" value="F:1-alkyl-2-acetylglycerophosphocholine esterase activity"/>
    <property type="evidence" value="ECO:0007669"/>
    <property type="project" value="TreeGrafter"/>
</dbReference>
<keyword evidence="3" id="KW-0443">Lipid metabolism</keyword>